<evidence type="ECO:0000256" key="1">
    <source>
        <dbReference type="SAM" id="MobiDB-lite"/>
    </source>
</evidence>
<feature type="region of interest" description="Disordered" evidence="1">
    <location>
        <begin position="67"/>
        <end position="100"/>
    </location>
</feature>
<protein>
    <recommendedName>
        <fullName evidence="5">Energy transducer TonB</fullName>
    </recommendedName>
</protein>
<evidence type="ECO:0008006" key="5">
    <source>
        <dbReference type="Google" id="ProtNLM"/>
    </source>
</evidence>
<proteinExistence type="predicted"/>
<accession>A0A395LMT1</accession>
<sequence>MPPADSLDDHPHFAPLRSERGRRLIGIVAALLIEAILLIVLLTLNMHDDPAAPAGGVTVVDLKARNDSPDDAERAEQEPSDTAPTAAQPPDPSDPQIERPPIERPQVVQPEAVPAAPRPQPIIPTPFQLPAPQAAPRAPARPSKQDAPRDVYGPVDSGSRSGVRDSDVVGTAPDGQPLYAARWYREPRDSELAGYLSTATGPGWGLIACRTAPDFRVVDCVPIEEYPQGSMMNRAILAAAWQFRVHPPSLGGKPQIGSWVRIRIDYTRR</sequence>
<feature type="compositionally biased region" description="Low complexity" evidence="1">
    <location>
        <begin position="130"/>
        <end position="142"/>
    </location>
</feature>
<evidence type="ECO:0000313" key="3">
    <source>
        <dbReference type="EMBL" id="RDS78191.1"/>
    </source>
</evidence>
<evidence type="ECO:0000256" key="2">
    <source>
        <dbReference type="SAM" id="Phobius"/>
    </source>
</evidence>
<evidence type="ECO:0000313" key="4">
    <source>
        <dbReference type="Proteomes" id="UP000254101"/>
    </source>
</evidence>
<keyword evidence="4" id="KW-1185">Reference proteome</keyword>
<feature type="region of interest" description="Disordered" evidence="1">
    <location>
        <begin position="112"/>
        <end position="172"/>
    </location>
</feature>
<dbReference type="Proteomes" id="UP000254101">
    <property type="component" value="Unassembled WGS sequence"/>
</dbReference>
<feature type="compositionally biased region" description="Pro residues" evidence="1">
    <location>
        <begin position="116"/>
        <end position="129"/>
    </location>
</feature>
<dbReference type="OrthoDB" id="7410762at2"/>
<gene>
    <name evidence="3" type="ORF">DL238_11635</name>
</gene>
<dbReference type="AlphaFoldDB" id="A0A395LMT1"/>
<comment type="caution">
    <text evidence="3">The sequence shown here is derived from an EMBL/GenBank/DDBJ whole genome shotgun (WGS) entry which is preliminary data.</text>
</comment>
<feature type="compositionally biased region" description="Basic and acidic residues" evidence="1">
    <location>
        <begin position="67"/>
        <end position="77"/>
    </location>
</feature>
<keyword evidence="2" id="KW-0812">Transmembrane</keyword>
<feature type="transmembrane region" description="Helical" evidence="2">
    <location>
        <begin position="24"/>
        <end position="44"/>
    </location>
</feature>
<keyword evidence="2" id="KW-1133">Transmembrane helix</keyword>
<organism evidence="3 4">
    <name type="scientific">Alteriqipengyuania lutimaris</name>
    <dbReference type="NCBI Taxonomy" id="1538146"/>
    <lineage>
        <taxon>Bacteria</taxon>
        <taxon>Pseudomonadati</taxon>
        <taxon>Pseudomonadota</taxon>
        <taxon>Alphaproteobacteria</taxon>
        <taxon>Sphingomonadales</taxon>
        <taxon>Erythrobacteraceae</taxon>
        <taxon>Alteriqipengyuania</taxon>
    </lineage>
</organism>
<dbReference type="RefSeq" id="WP_115492415.1">
    <property type="nucleotide sequence ID" value="NZ_JACHWW010000001.1"/>
</dbReference>
<dbReference type="EMBL" id="QRBB01000001">
    <property type="protein sequence ID" value="RDS78191.1"/>
    <property type="molecule type" value="Genomic_DNA"/>
</dbReference>
<keyword evidence="2" id="KW-0472">Membrane</keyword>
<name>A0A395LMT1_9SPHN</name>
<reference evidence="3 4" key="1">
    <citation type="submission" date="2018-07" db="EMBL/GenBank/DDBJ databases">
        <title>Erythrobacter nanhaiensis sp. nov., a novel member of the genus Erythrobacter isolated from the South China Sea.</title>
        <authorList>
            <person name="Chen X."/>
            <person name="Liu J."/>
        </authorList>
    </citation>
    <scope>NUCLEOTIDE SEQUENCE [LARGE SCALE GENOMIC DNA]</scope>
    <source>
        <strain evidence="3 4">S-5</strain>
    </source>
</reference>